<dbReference type="Gene3D" id="3.40.50.2000">
    <property type="entry name" value="Glycogen Phosphorylase B"/>
    <property type="match status" value="2"/>
</dbReference>
<organism evidence="2 3">
    <name type="scientific">Celeribacter arenosi</name>
    <dbReference type="NCBI Taxonomy" id="792649"/>
    <lineage>
        <taxon>Bacteria</taxon>
        <taxon>Pseudomonadati</taxon>
        <taxon>Pseudomonadota</taxon>
        <taxon>Alphaproteobacteria</taxon>
        <taxon>Rhodobacterales</taxon>
        <taxon>Roseobacteraceae</taxon>
        <taxon>Celeribacter</taxon>
    </lineage>
</organism>
<dbReference type="RefSeq" id="WP_344841739.1">
    <property type="nucleotide sequence ID" value="NZ_BAABDF010000001.1"/>
</dbReference>
<dbReference type="GO" id="GO:0016740">
    <property type="term" value="F:transferase activity"/>
    <property type="evidence" value="ECO:0007669"/>
    <property type="project" value="UniProtKB-KW"/>
</dbReference>
<dbReference type="Proteomes" id="UP001399917">
    <property type="component" value="Unassembled WGS sequence"/>
</dbReference>
<evidence type="ECO:0000313" key="2">
    <source>
        <dbReference type="EMBL" id="GAA3852775.1"/>
    </source>
</evidence>
<accession>A0ABP7JST9</accession>
<evidence type="ECO:0000259" key="1">
    <source>
        <dbReference type="Pfam" id="PF13579"/>
    </source>
</evidence>
<protein>
    <submittedName>
        <fullName evidence="2">Glycosyl transferase family 1</fullName>
    </submittedName>
</protein>
<sequence length="385" mass="42539">MSRVLFFASDRAEIAQIRRIRAVRRAGHDVQSVSMVKSDGQLRGDVDWKDIDLGTITNGRLAMRMRRSVAGLYRIWRHRAALRKTDVIIARNIDMVLLALSAKALCRIPAPVIYECLDIHGMFIGDDIKAKLARRVERWVLARTDLLAVSSDGFVDGYFSPIQNYTGPTQLIENKLTFDGPPPPRASAHPVPDRPLTIGWVGTIRCEPTLRLLSQTARQLEGHVQIAIHGIIHHHALADFDATLAEHPNMTYHGPYPYPDGLAQVYAGCDLVWAQDLWQSGSNSDWLLPNRIYEASWFGCPSVALATTMTGRTIAQRGLGFTIPEPTVDALKTLIAGLGPQDLTSARERLARVPDDALCQTSADIDRLFAALEAPKSLTKLASPA</sequence>
<comment type="caution">
    <text evidence="2">The sequence shown here is derived from an EMBL/GenBank/DDBJ whole genome shotgun (WGS) entry which is preliminary data.</text>
</comment>
<reference evidence="3" key="1">
    <citation type="journal article" date="2019" name="Int. J. Syst. Evol. Microbiol.">
        <title>The Global Catalogue of Microorganisms (GCM) 10K type strain sequencing project: providing services to taxonomists for standard genome sequencing and annotation.</title>
        <authorList>
            <consortium name="The Broad Institute Genomics Platform"/>
            <consortium name="The Broad Institute Genome Sequencing Center for Infectious Disease"/>
            <person name="Wu L."/>
            <person name="Ma J."/>
        </authorList>
    </citation>
    <scope>NUCLEOTIDE SEQUENCE [LARGE SCALE GENOMIC DNA]</scope>
    <source>
        <strain evidence="3">JCM 17190</strain>
    </source>
</reference>
<feature type="domain" description="Glycosyltransferase subfamily 4-like N-terminal" evidence="1">
    <location>
        <begin position="20"/>
        <end position="156"/>
    </location>
</feature>
<dbReference type="EMBL" id="BAABDF010000001">
    <property type="protein sequence ID" value="GAA3852775.1"/>
    <property type="molecule type" value="Genomic_DNA"/>
</dbReference>
<dbReference type="Pfam" id="PF13579">
    <property type="entry name" value="Glyco_trans_4_4"/>
    <property type="match status" value="1"/>
</dbReference>
<keyword evidence="3" id="KW-1185">Reference proteome</keyword>
<evidence type="ECO:0000313" key="3">
    <source>
        <dbReference type="Proteomes" id="UP001399917"/>
    </source>
</evidence>
<keyword evidence="2" id="KW-0808">Transferase</keyword>
<gene>
    <name evidence="2" type="ORF">GCM10022404_00180</name>
</gene>
<proteinExistence type="predicted"/>
<name>A0ABP7JST9_9RHOB</name>
<dbReference type="SUPFAM" id="SSF53756">
    <property type="entry name" value="UDP-Glycosyltransferase/glycogen phosphorylase"/>
    <property type="match status" value="1"/>
</dbReference>
<dbReference type="InterPro" id="IPR028098">
    <property type="entry name" value="Glyco_trans_4-like_N"/>
</dbReference>